<evidence type="ECO:0000256" key="9">
    <source>
        <dbReference type="RuleBase" id="RU367120"/>
    </source>
</evidence>
<organism evidence="11 12">
    <name type="scientific">Zootermopsis nevadensis</name>
    <name type="common">Dampwood termite</name>
    <dbReference type="NCBI Taxonomy" id="136037"/>
    <lineage>
        <taxon>Eukaryota</taxon>
        <taxon>Metazoa</taxon>
        <taxon>Ecdysozoa</taxon>
        <taxon>Arthropoda</taxon>
        <taxon>Hexapoda</taxon>
        <taxon>Insecta</taxon>
        <taxon>Pterygota</taxon>
        <taxon>Neoptera</taxon>
        <taxon>Polyneoptera</taxon>
        <taxon>Dictyoptera</taxon>
        <taxon>Blattodea</taxon>
        <taxon>Blattoidea</taxon>
        <taxon>Termitoidae</taxon>
        <taxon>Termopsidae</taxon>
        <taxon>Zootermopsis</taxon>
    </lineage>
</organism>
<dbReference type="InterPro" id="IPR036254">
    <property type="entry name" value="RabGGT_asu_insert-dom_sf"/>
</dbReference>
<evidence type="ECO:0000313" key="12">
    <source>
        <dbReference type="Proteomes" id="UP000027135"/>
    </source>
</evidence>
<protein>
    <recommendedName>
        <fullName evidence="3 9">Geranylgeranyl transferase type-2 subunit alpha</fullName>
        <ecNumber evidence="2 9">2.5.1.60</ecNumber>
    </recommendedName>
    <alternativeName>
        <fullName evidence="7 9">Geranylgeranyl transferase type II subunit alpha</fullName>
    </alternativeName>
</protein>
<evidence type="ECO:0000256" key="6">
    <source>
        <dbReference type="ARBA" id="ARBA00022737"/>
    </source>
</evidence>
<dbReference type="Gene3D" id="3.80.10.10">
    <property type="entry name" value="Ribonuclease Inhibitor"/>
    <property type="match status" value="1"/>
</dbReference>
<evidence type="ECO:0000256" key="10">
    <source>
        <dbReference type="SAM" id="Coils"/>
    </source>
</evidence>
<dbReference type="Pfam" id="PF01239">
    <property type="entry name" value="PPTA"/>
    <property type="match status" value="4"/>
</dbReference>
<dbReference type="GO" id="GO:0008270">
    <property type="term" value="F:zinc ion binding"/>
    <property type="evidence" value="ECO:0007669"/>
    <property type="project" value="InterPro"/>
</dbReference>
<accession>A0A067R2K8</accession>
<evidence type="ECO:0000313" key="11">
    <source>
        <dbReference type="EMBL" id="KDR16242.1"/>
    </source>
</evidence>
<dbReference type="FunFam" id="1.25.40.120:FF:000035">
    <property type="entry name" value="Geranylgeranyl transferase type-2 subunit alpha"/>
    <property type="match status" value="1"/>
</dbReference>
<name>A0A067R2K8_ZOONE</name>
<gene>
    <name evidence="11" type="ORF">L798_09660</name>
</gene>
<dbReference type="EC" id="2.5.1.60" evidence="2 9"/>
<evidence type="ECO:0000256" key="5">
    <source>
        <dbReference type="ARBA" id="ARBA00022679"/>
    </source>
</evidence>
<dbReference type="InterPro" id="IPR032675">
    <property type="entry name" value="LRR_dom_sf"/>
</dbReference>
<dbReference type="SUPFAM" id="SSF52058">
    <property type="entry name" value="L domain-like"/>
    <property type="match status" value="1"/>
</dbReference>
<comment type="similarity">
    <text evidence="1 9">Belongs to the protein prenyltransferase subunit alpha family.</text>
</comment>
<evidence type="ECO:0000256" key="7">
    <source>
        <dbReference type="ARBA" id="ARBA00031267"/>
    </source>
</evidence>
<comment type="catalytic activity">
    <reaction evidence="8 9">
        <text>geranylgeranyl diphosphate + L-cysteinyl-[protein] = S-geranylgeranyl-L-cysteinyl-[protein] + diphosphate</text>
        <dbReference type="Rhea" id="RHEA:21240"/>
        <dbReference type="Rhea" id="RHEA-COMP:10131"/>
        <dbReference type="Rhea" id="RHEA-COMP:11537"/>
        <dbReference type="ChEBI" id="CHEBI:29950"/>
        <dbReference type="ChEBI" id="CHEBI:33019"/>
        <dbReference type="ChEBI" id="CHEBI:57533"/>
        <dbReference type="ChEBI" id="CHEBI:86021"/>
        <dbReference type="EC" id="2.5.1.60"/>
    </reaction>
</comment>
<keyword evidence="12" id="KW-1185">Reference proteome</keyword>
<feature type="coiled-coil region" evidence="10">
    <location>
        <begin position="90"/>
        <end position="117"/>
    </location>
</feature>
<dbReference type="STRING" id="136037.A0A067R2K8"/>
<sequence>MFENTKKCDVQSRQYLLFQENTIPRTFIFSYLASTNLKSQNLKQFFQSHGAHHQWSCKGYSTIPYCLPTCWLQCHVDISDQILEFNMHGRVKTKTNAEDKEAKRKEKEKKLKLYQTGIEKAFTKRKTGEYDEESLAISAQLLTANPDITTLWNIRREVLLHFKDEGQRTEDDLQQQMQAELCLIEQCLRANPKSYAAWHHRRWVLDNMPIPIWKQELALCNKYLDLDERNLHCWDYRRFVVERSQVPAADEFEYTSKKILANFSNYSSWHYRSRLLPLIYPDPMGKLPIQERKHKEELEIVQNAAFTDPSDQSAWFYQRWLLGRTLQALRLAQVHVSYDTVCVSLTHSVSVICDKSKIRLELQLNGDNFPTTWKSTNGQQYSHVWISALPKELLSGDKTLAITVSLHSGSSLVHYMSLNSGKLKASTKPQFSAGFSEGITSVLQDELDSCTQLLDLEPDSKWTLLTSVLLMQAVDRHKYQEDTLARLSQLIQVDPHRSGYYKDLWSRYKMEYAFDQNNELDQNIDLSCLNLTALYHCHYLSCVHTLDLSNNNLSGHSLSQLHPLQCCQVLKLDSNNIANLHGMPALMSLQILSLRSNVINIPDEVKYLEPCICLSSVDLSDNPTEKDEMLQELVKTFLPSVKMLNTCPL</sequence>
<keyword evidence="6" id="KW-0677">Repeat</keyword>
<dbReference type="Proteomes" id="UP000027135">
    <property type="component" value="Unassembled WGS sequence"/>
</dbReference>
<dbReference type="PANTHER" id="PTHR11129">
    <property type="entry name" value="PROTEIN FARNESYLTRANSFERASE ALPHA SUBUNIT/RAB GERANYLGERANYL TRANSFERASE ALPHA SUBUNIT"/>
    <property type="match status" value="1"/>
</dbReference>
<dbReference type="FunCoup" id="A0A067R2K8">
    <property type="interactions" value="736"/>
</dbReference>
<evidence type="ECO:0000256" key="2">
    <source>
        <dbReference type="ARBA" id="ARBA00012656"/>
    </source>
</evidence>
<dbReference type="SUPFAM" id="SSF48439">
    <property type="entry name" value="Protein prenylyltransferase"/>
    <property type="match status" value="1"/>
</dbReference>
<dbReference type="AlphaFoldDB" id="A0A067R2K8"/>
<keyword evidence="5 9" id="KW-0808">Transferase</keyword>
<dbReference type="Gene3D" id="2.60.40.1130">
    <property type="entry name" value="Rab geranylgeranyltransferase alpha-subunit, insert domain"/>
    <property type="match status" value="1"/>
</dbReference>
<reference evidence="11 12" key="1">
    <citation type="journal article" date="2014" name="Nat. Commun.">
        <title>Molecular traces of alternative social organization in a termite genome.</title>
        <authorList>
            <person name="Terrapon N."/>
            <person name="Li C."/>
            <person name="Robertson H.M."/>
            <person name="Ji L."/>
            <person name="Meng X."/>
            <person name="Booth W."/>
            <person name="Chen Z."/>
            <person name="Childers C.P."/>
            <person name="Glastad K.M."/>
            <person name="Gokhale K."/>
            <person name="Gowin J."/>
            <person name="Gronenberg W."/>
            <person name="Hermansen R.A."/>
            <person name="Hu H."/>
            <person name="Hunt B.G."/>
            <person name="Huylmans A.K."/>
            <person name="Khalil S.M."/>
            <person name="Mitchell R.D."/>
            <person name="Munoz-Torres M.C."/>
            <person name="Mustard J.A."/>
            <person name="Pan H."/>
            <person name="Reese J.T."/>
            <person name="Scharf M.E."/>
            <person name="Sun F."/>
            <person name="Vogel H."/>
            <person name="Xiao J."/>
            <person name="Yang W."/>
            <person name="Yang Z."/>
            <person name="Yang Z."/>
            <person name="Zhou J."/>
            <person name="Zhu J."/>
            <person name="Brent C.S."/>
            <person name="Elsik C.G."/>
            <person name="Goodisman M.A."/>
            <person name="Liberles D.A."/>
            <person name="Roe R.M."/>
            <person name="Vargo E.L."/>
            <person name="Vilcinskas A."/>
            <person name="Wang J."/>
            <person name="Bornberg-Bauer E."/>
            <person name="Korb J."/>
            <person name="Zhang G."/>
            <person name="Liebig J."/>
        </authorList>
    </citation>
    <scope>NUCLEOTIDE SEQUENCE [LARGE SCALE GENOMIC DNA]</scope>
    <source>
        <tissue evidence="11">Whole organism</tissue>
    </source>
</reference>
<dbReference type="EMBL" id="KK852804">
    <property type="protein sequence ID" value="KDR16242.1"/>
    <property type="molecule type" value="Genomic_DNA"/>
</dbReference>
<dbReference type="GO" id="GO:0004663">
    <property type="term" value="F:Rab geranylgeranyltransferase activity"/>
    <property type="evidence" value="ECO:0007669"/>
    <property type="project" value="UniProtKB-UniRule"/>
</dbReference>
<comment type="function">
    <text evidence="9">Catalyzes the transfer of a geranyl-geranyl moiety from geranyl-geranyl pyrophosphate to cysteines occuring in specific C-terminal amino acid sequences.</text>
</comment>
<evidence type="ECO:0000256" key="4">
    <source>
        <dbReference type="ARBA" id="ARBA00022602"/>
    </source>
</evidence>
<dbReference type="InParanoid" id="A0A067R2K8"/>
<dbReference type="PANTHER" id="PTHR11129:SF2">
    <property type="entry name" value="GERANYLGERANYL TRANSFERASE TYPE-2 SUBUNIT ALPHA"/>
    <property type="match status" value="1"/>
</dbReference>
<dbReference type="InterPro" id="IPR002088">
    <property type="entry name" value="Prenyl_trans_a"/>
</dbReference>
<dbReference type="SUPFAM" id="SSF49594">
    <property type="entry name" value="Rab geranylgeranyltransferase alpha-subunit, insert domain"/>
    <property type="match status" value="1"/>
</dbReference>
<evidence type="ECO:0000256" key="3">
    <source>
        <dbReference type="ARBA" id="ARBA00014772"/>
    </source>
</evidence>
<dbReference type="PROSITE" id="PS51147">
    <property type="entry name" value="PFTA"/>
    <property type="match status" value="5"/>
</dbReference>
<dbReference type="Gene3D" id="1.25.40.120">
    <property type="entry name" value="Protein prenylyltransferase"/>
    <property type="match status" value="1"/>
</dbReference>
<dbReference type="OMA" id="CAWHHRC"/>
<dbReference type="GO" id="GO:0097354">
    <property type="term" value="P:prenylation"/>
    <property type="evidence" value="ECO:0007669"/>
    <property type="project" value="UniProtKB-UniRule"/>
</dbReference>
<evidence type="ECO:0000256" key="8">
    <source>
        <dbReference type="ARBA" id="ARBA00047658"/>
    </source>
</evidence>
<proteinExistence type="inferred from homology"/>
<dbReference type="GO" id="GO:0005968">
    <property type="term" value="C:Rab-protein geranylgeranyltransferase complex"/>
    <property type="evidence" value="ECO:0007669"/>
    <property type="project" value="TreeGrafter"/>
</dbReference>
<keyword evidence="4 9" id="KW-0637">Prenyltransferase</keyword>
<keyword evidence="10" id="KW-0175">Coiled coil</keyword>
<dbReference type="eggNOG" id="KOG0529">
    <property type="taxonomic scope" value="Eukaryota"/>
</dbReference>
<evidence type="ECO:0000256" key="1">
    <source>
        <dbReference type="ARBA" id="ARBA00006734"/>
    </source>
</evidence>